<dbReference type="Pfam" id="PF04542">
    <property type="entry name" value="Sigma70_r2"/>
    <property type="match status" value="1"/>
</dbReference>
<dbReference type="GO" id="GO:0006352">
    <property type="term" value="P:DNA-templated transcription initiation"/>
    <property type="evidence" value="ECO:0007669"/>
    <property type="project" value="InterPro"/>
</dbReference>
<gene>
    <name evidence="7" type="ORF">LCGC14_0808820</name>
</gene>
<evidence type="ECO:0000256" key="2">
    <source>
        <dbReference type="ARBA" id="ARBA00023015"/>
    </source>
</evidence>
<dbReference type="InterPro" id="IPR013324">
    <property type="entry name" value="RNA_pol_sigma_r3/r4-like"/>
</dbReference>
<comment type="similarity">
    <text evidence="1">Belongs to the sigma-70 factor family. ECF subfamily.</text>
</comment>
<dbReference type="GO" id="GO:0003677">
    <property type="term" value="F:DNA binding"/>
    <property type="evidence" value="ECO:0007669"/>
    <property type="project" value="InterPro"/>
</dbReference>
<accession>A0A0F9S7F2</accession>
<evidence type="ECO:0000256" key="3">
    <source>
        <dbReference type="ARBA" id="ARBA00023082"/>
    </source>
</evidence>
<protein>
    <recommendedName>
        <fullName evidence="8">RNA polymerase sigma factor 70 region 4 type 2 domain-containing protein</fullName>
    </recommendedName>
</protein>
<evidence type="ECO:0000313" key="7">
    <source>
        <dbReference type="EMBL" id="KKN32931.1"/>
    </source>
</evidence>
<organism evidence="7">
    <name type="scientific">marine sediment metagenome</name>
    <dbReference type="NCBI Taxonomy" id="412755"/>
    <lineage>
        <taxon>unclassified sequences</taxon>
        <taxon>metagenomes</taxon>
        <taxon>ecological metagenomes</taxon>
    </lineage>
</organism>
<dbReference type="Gene3D" id="1.10.1740.10">
    <property type="match status" value="1"/>
</dbReference>
<dbReference type="InterPro" id="IPR007627">
    <property type="entry name" value="RNA_pol_sigma70_r2"/>
</dbReference>
<dbReference type="EMBL" id="LAZR01002218">
    <property type="protein sequence ID" value="KKN32931.1"/>
    <property type="molecule type" value="Genomic_DNA"/>
</dbReference>
<dbReference type="InterPro" id="IPR014284">
    <property type="entry name" value="RNA_pol_sigma-70_dom"/>
</dbReference>
<dbReference type="InterPro" id="IPR036388">
    <property type="entry name" value="WH-like_DNA-bd_sf"/>
</dbReference>
<dbReference type="InterPro" id="IPR039425">
    <property type="entry name" value="RNA_pol_sigma-70-like"/>
</dbReference>
<dbReference type="PANTHER" id="PTHR43133:SF64">
    <property type="entry name" value="ECF SIGMA FACTOR"/>
    <property type="match status" value="1"/>
</dbReference>
<dbReference type="Gene3D" id="1.10.10.10">
    <property type="entry name" value="Winged helix-like DNA-binding domain superfamily/Winged helix DNA-binding domain"/>
    <property type="match status" value="1"/>
</dbReference>
<evidence type="ECO:0000259" key="6">
    <source>
        <dbReference type="Pfam" id="PF08281"/>
    </source>
</evidence>
<name>A0A0F9S7F2_9ZZZZ</name>
<dbReference type="InterPro" id="IPR013249">
    <property type="entry name" value="RNA_pol_sigma70_r4_t2"/>
</dbReference>
<evidence type="ECO:0000256" key="4">
    <source>
        <dbReference type="ARBA" id="ARBA00023163"/>
    </source>
</evidence>
<sequence length="177" mass="20869">MSDLLNKFLAENESQAFRMAQFATGNRDDALDIVQEAMIKLVKKYRDFPELEWPPIFHRILQRQITDWYRSKQIRQKYFAWLPSKEDEKTDDVLDYVEDTSARTPEIHLLNEQAIEVLQKELQLLPLRQRQAFLLRCWQGLDTAQTAEAMSCSTGSVKTHYHRALTVLRNKLGETWP</sequence>
<evidence type="ECO:0000256" key="1">
    <source>
        <dbReference type="ARBA" id="ARBA00010641"/>
    </source>
</evidence>
<proteinExistence type="inferred from homology"/>
<feature type="domain" description="RNA polymerase sigma-70 region 2" evidence="5">
    <location>
        <begin position="11"/>
        <end position="73"/>
    </location>
</feature>
<dbReference type="SUPFAM" id="SSF88659">
    <property type="entry name" value="Sigma3 and sigma4 domains of RNA polymerase sigma factors"/>
    <property type="match status" value="1"/>
</dbReference>
<dbReference type="GO" id="GO:0016987">
    <property type="term" value="F:sigma factor activity"/>
    <property type="evidence" value="ECO:0007669"/>
    <property type="project" value="UniProtKB-KW"/>
</dbReference>
<keyword evidence="4" id="KW-0804">Transcription</keyword>
<dbReference type="Pfam" id="PF08281">
    <property type="entry name" value="Sigma70_r4_2"/>
    <property type="match status" value="1"/>
</dbReference>
<dbReference type="NCBIfam" id="NF006550">
    <property type="entry name" value="PRK09047.1"/>
    <property type="match status" value="1"/>
</dbReference>
<dbReference type="AlphaFoldDB" id="A0A0F9S7F2"/>
<dbReference type="NCBIfam" id="TIGR02937">
    <property type="entry name" value="sigma70-ECF"/>
    <property type="match status" value="1"/>
</dbReference>
<evidence type="ECO:0008006" key="8">
    <source>
        <dbReference type="Google" id="ProtNLM"/>
    </source>
</evidence>
<evidence type="ECO:0000259" key="5">
    <source>
        <dbReference type="Pfam" id="PF04542"/>
    </source>
</evidence>
<reference evidence="7" key="1">
    <citation type="journal article" date="2015" name="Nature">
        <title>Complex archaea that bridge the gap between prokaryotes and eukaryotes.</title>
        <authorList>
            <person name="Spang A."/>
            <person name="Saw J.H."/>
            <person name="Jorgensen S.L."/>
            <person name="Zaremba-Niedzwiedzka K."/>
            <person name="Martijn J."/>
            <person name="Lind A.E."/>
            <person name="van Eijk R."/>
            <person name="Schleper C."/>
            <person name="Guy L."/>
            <person name="Ettema T.J."/>
        </authorList>
    </citation>
    <scope>NUCLEOTIDE SEQUENCE</scope>
</reference>
<dbReference type="PANTHER" id="PTHR43133">
    <property type="entry name" value="RNA POLYMERASE ECF-TYPE SIGMA FACTO"/>
    <property type="match status" value="1"/>
</dbReference>
<dbReference type="InterPro" id="IPR013325">
    <property type="entry name" value="RNA_pol_sigma_r2"/>
</dbReference>
<feature type="domain" description="RNA polymerase sigma factor 70 region 4 type 2" evidence="6">
    <location>
        <begin position="117"/>
        <end position="165"/>
    </location>
</feature>
<keyword evidence="3" id="KW-0731">Sigma factor</keyword>
<dbReference type="SUPFAM" id="SSF88946">
    <property type="entry name" value="Sigma2 domain of RNA polymerase sigma factors"/>
    <property type="match status" value="1"/>
</dbReference>
<keyword evidence="2" id="KW-0805">Transcription regulation</keyword>
<comment type="caution">
    <text evidence="7">The sequence shown here is derived from an EMBL/GenBank/DDBJ whole genome shotgun (WGS) entry which is preliminary data.</text>
</comment>